<dbReference type="SUPFAM" id="SSF50630">
    <property type="entry name" value="Acid proteases"/>
    <property type="match status" value="1"/>
</dbReference>
<gene>
    <name evidence="10" type="ORF">PSNMU_V1.4_AUG-EV-PASAV3_0103000</name>
</gene>
<dbReference type="PRINTS" id="PR00792">
    <property type="entry name" value="PEPSIN"/>
</dbReference>
<evidence type="ECO:0000256" key="6">
    <source>
        <dbReference type="PIRSR" id="PIRSR601461-2"/>
    </source>
</evidence>
<organism evidence="10 11">
    <name type="scientific">Pseudo-nitzschia multistriata</name>
    <dbReference type="NCBI Taxonomy" id="183589"/>
    <lineage>
        <taxon>Eukaryota</taxon>
        <taxon>Sar</taxon>
        <taxon>Stramenopiles</taxon>
        <taxon>Ochrophyta</taxon>
        <taxon>Bacillariophyta</taxon>
        <taxon>Bacillariophyceae</taxon>
        <taxon>Bacillariophycidae</taxon>
        <taxon>Bacillariales</taxon>
        <taxon>Bacillariaceae</taxon>
        <taxon>Pseudo-nitzschia</taxon>
    </lineage>
</organism>
<dbReference type="Gene3D" id="2.40.70.10">
    <property type="entry name" value="Acid Proteases"/>
    <property type="match status" value="2"/>
</dbReference>
<feature type="disulfide bond" evidence="6">
    <location>
        <begin position="317"/>
        <end position="350"/>
    </location>
</feature>
<keyword evidence="2 7" id="KW-0645">Protease</keyword>
<evidence type="ECO:0000256" key="3">
    <source>
        <dbReference type="ARBA" id="ARBA00022750"/>
    </source>
</evidence>
<evidence type="ECO:0000256" key="1">
    <source>
        <dbReference type="ARBA" id="ARBA00007447"/>
    </source>
</evidence>
<dbReference type="InterPro" id="IPR021109">
    <property type="entry name" value="Peptidase_aspartic_dom_sf"/>
</dbReference>
<dbReference type="InterPro" id="IPR001461">
    <property type="entry name" value="Aspartic_peptidase_A1"/>
</dbReference>
<dbReference type="FunFam" id="2.40.70.10:FF:000115">
    <property type="entry name" value="Lysosomal aspartic protease"/>
    <property type="match status" value="1"/>
</dbReference>
<evidence type="ECO:0000313" key="10">
    <source>
        <dbReference type="EMBL" id="VEU43251.1"/>
    </source>
</evidence>
<feature type="active site" evidence="5">
    <location>
        <position position="83"/>
    </location>
</feature>
<feature type="active site" evidence="5">
    <location>
        <position position="282"/>
    </location>
</feature>
<reference evidence="10 11" key="1">
    <citation type="submission" date="2019-01" db="EMBL/GenBank/DDBJ databases">
        <authorList>
            <person name="Ferrante I. M."/>
        </authorList>
    </citation>
    <scope>NUCLEOTIDE SEQUENCE [LARGE SCALE GENOMIC DNA]</scope>
    <source>
        <strain evidence="10 11">B856</strain>
    </source>
</reference>
<dbReference type="Pfam" id="PF00026">
    <property type="entry name" value="Asp"/>
    <property type="match status" value="1"/>
</dbReference>
<dbReference type="Proteomes" id="UP000291116">
    <property type="component" value="Unassembled WGS sequence"/>
</dbReference>
<dbReference type="OrthoDB" id="771136at2759"/>
<feature type="domain" description="Peptidase A1" evidence="9">
    <location>
        <begin position="65"/>
        <end position="390"/>
    </location>
</feature>
<proteinExistence type="inferred from homology"/>
<dbReference type="PANTHER" id="PTHR47966:SF51">
    <property type="entry name" value="BETA-SITE APP-CLEAVING ENZYME, ISOFORM A-RELATED"/>
    <property type="match status" value="1"/>
</dbReference>
<dbReference type="GO" id="GO:0004190">
    <property type="term" value="F:aspartic-type endopeptidase activity"/>
    <property type="evidence" value="ECO:0007669"/>
    <property type="project" value="UniProtKB-KW"/>
</dbReference>
<accession>A0A448ZMJ2</accession>
<dbReference type="PANTHER" id="PTHR47966">
    <property type="entry name" value="BETA-SITE APP-CLEAVING ENZYME, ISOFORM A-RELATED"/>
    <property type="match status" value="1"/>
</dbReference>
<dbReference type="AlphaFoldDB" id="A0A448ZMJ2"/>
<name>A0A448ZMJ2_9STRA</name>
<evidence type="ECO:0000259" key="9">
    <source>
        <dbReference type="PROSITE" id="PS51767"/>
    </source>
</evidence>
<evidence type="ECO:0000256" key="8">
    <source>
        <dbReference type="SAM" id="MobiDB-lite"/>
    </source>
</evidence>
<evidence type="ECO:0000256" key="2">
    <source>
        <dbReference type="ARBA" id="ARBA00022670"/>
    </source>
</evidence>
<sequence>MASNPVAKAEPTRIALHKRSNDELVSAHLAREREARRRGGNGRLRGLSGQAGASVAIKDYENAQYFGVVELGSPPQSFRVIYDTGSSDLWVPGVGCTHCGIPFGPAKSKYDASASATYEDGGGEAFAILYGSGSVRGAYARDKVSMGEAGSVVVVVENQDFGRVSDAGGLGLLYGLGRFDGILGLGFSSLSVGLKTTVFENAIRQHAVDQPVFAFSLGREDGEQGELTLGGYDASKFEGDDLAFVDLEEATYWQIVLDSVRAGENYDKTTAADGGPVTAIVDSGTSFLVAPKAEADALARAVGARPSLAPGEYTIGCDRVGEMPDLEFGIGGKTYTIPGPAAVIESGGTCLLALLGRYANPLGPQWILGDVFMREYYTVFDYLGRKVGFARAVQSPPGGGGEETAGGDADHDHEHDDNAVARTALGGMRDGHGCLVAAGYAWCVSPRGCYRPWETPCGDRASRTDGGKVD</sequence>
<keyword evidence="4 7" id="KW-0378">Hydrolase</keyword>
<evidence type="ECO:0000256" key="4">
    <source>
        <dbReference type="ARBA" id="ARBA00022801"/>
    </source>
</evidence>
<evidence type="ECO:0000256" key="7">
    <source>
        <dbReference type="RuleBase" id="RU000454"/>
    </source>
</evidence>
<comment type="similarity">
    <text evidence="1 7">Belongs to the peptidase A1 family.</text>
</comment>
<dbReference type="InterPro" id="IPR033121">
    <property type="entry name" value="PEPTIDASE_A1"/>
</dbReference>
<keyword evidence="11" id="KW-1185">Reference proteome</keyword>
<dbReference type="PROSITE" id="PS51767">
    <property type="entry name" value="PEPTIDASE_A1"/>
    <property type="match status" value="1"/>
</dbReference>
<keyword evidence="3 7" id="KW-0064">Aspartyl protease</keyword>
<dbReference type="GO" id="GO:0016485">
    <property type="term" value="P:protein processing"/>
    <property type="evidence" value="ECO:0007669"/>
    <property type="project" value="UniProtKB-ARBA"/>
</dbReference>
<dbReference type="EMBL" id="CAACVS010000531">
    <property type="protein sequence ID" value="VEU43251.1"/>
    <property type="molecule type" value="Genomic_DNA"/>
</dbReference>
<dbReference type="InterPro" id="IPR001969">
    <property type="entry name" value="Aspartic_peptidase_AS"/>
</dbReference>
<feature type="region of interest" description="Disordered" evidence="8">
    <location>
        <begin position="394"/>
        <end position="415"/>
    </location>
</feature>
<evidence type="ECO:0000256" key="5">
    <source>
        <dbReference type="PIRSR" id="PIRSR601461-1"/>
    </source>
</evidence>
<keyword evidence="6" id="KW-1015">Disulfide bond</keyword>
<protein>
    <recommendedName>
        <fullName evidence="9">Peptidase A1 domain-containing protein</fullName>
    </recommendedName>
</protein>
<dbReference type="PROSITE" id="PS00141">
    <property type="entry name" value="ASP_PROTEASE"/>
    <property type="match status" value="1"/>
</dbReference>
<evidence type="ECO:0000313" key="11">
    <source>
        <dbReference type="Proteomes" id="UP000291116"/>
    </source>
</evidence>